<dbReference type="InterPro" id="IPR036890">
    <property type="entry name" value="HATPase_C_sf"/>
</dbReference>
<comment type="caution">
    <text evidence="4">The sequence shown here is derived from an EMBL/GenBank/DDBJ whole genome shotgun (WGS) entry which is preliminary data.</text>
</comment>
<organism evidence="4 5">
    <name type="scientific">Limnobacter litoralis</name>
    <dbReference type="NCBI Taxonomy" id="481366"/>
    <lineage>
        <taxon>Bacteria</taxon>
        <taxon>Pseudomonadati</taxon>
        <taxon>Pseudomonadota</taxon>
        <taxon>Betaproteobacteria</taxon>
        <taxon>Burkholderiales</taxon>
        <taxon>Burkholderiaceae</taxon>
        <taxon>Limnobacter</taxon>
    </lineage>
</organism>
<dbReference type="SUPFAM" id="SSF55874">
    <property type="entry name" value="ATPase domain of HSP90 chaperone/DNA topoisomerase II/histidine kinase"/>
    <property type="match status" value="1"/>
</dbReference>
<dbReference type="EMBL" id="BSOJ01000006">
    <property type="protein sequence ID" value="GLR25502.1"/>
    <property type="molecule type" value="Genomic_DNA"/>
</dbReference>
<accession>A0ABQ5YSU5</accession>
<keyword evidence="1 2" id="KW-0597">Phosphoprotein</keyword>
<dbReference type="Gene3D" id="3.30.565.10">
    <property type="entry name" value="Histidine kinase-like ATPase, C-terminal domain"/>
    <property type="match status" value="1"/>
</dbReference>
<dbReference type="Pfam" id="PF13581">
    <property type="entry name" value="HATPase_c_2"/>
    <property type="match status" value="1"/>
</dbReference>
<dbReference type="InterPro" id="IPR001932">
    <property type="entry name" value="PPM-type_phosphatase-like_dom"/>
</dbReference>
<dbReference type="Gene3D" id="3.60.40.10">
    <property type="entry name" value="PPM-type phosphatase domain"/>
    <property type="match status" value="2"/>
</dbReference>
<name>A0ABQ5YSU5_9BURK</name>
<dbReference type="InterPro" id="IPR036457">
    <property type="entry name" value="PPM-type-like_dom_sf"/>
</dbReference>
<dbReference type="RefSeq" id="WP_284279859.1">
    <property type="nucleotide sequence ID" value="NZ_BSOJ01000006.1"/>
</dbReference>
<dbReference type="PROSITE" id="PS50110">
    <property type="entry name" value="RESPONSE_REGULATORY"/>
    <property type="match status" value="2"/>
</dbReference>
<keyword evidence="5" id="KW-1185">Reference proteome</keyword>
<dbReference type="InterPro" id="IPR003594">
    <property type="entry name" value="HATPase_dom"/>
</dbReference>
<gene>
    <name evidence="4" type="ORF">GCM10007875_05900</name>
</gene>
<dbReference type="PANTHER" id="PTHR44591:SF3">
    <property type="entry name" value="RESPONSE REGULATORY DOMAIN-CONTAINING PROTEIN"/>
    <property type="match status" value="1"/>
</dbReference>
<dbReference type="Proteomes" id="UP001156664">
    <property type="component" value="Unassembled WGS sequence"/>
</dbReference>
<feature type="domain" description="Response regulatory" evidence="3">
    <location>
        <begin position="461"/>
        <end position="577"/>
    </location>
</feature>
<dbReference type="SMART" id="SM00331">
    <property type="entry name" value="PP2C_SIG"/>
    <property type="match status" value="1"/>
</dbReference>
<sequence>MQSSPAPRDLTKPTVLVVDDSLVDRTLYVNMVEKWGYPVEVASDGEQAIEIIRSKRIQLVLANWQIPGMMGTDLCIRLRKLGLSHYTYIILMSAQNAEEFLIKALDAGADDVLSKPVDNNELEARLQSAVRRIGLQASLAQQNNRLVQAYDLIAQDLRTVSKLQRSYLPDAICETPELDYRWLSIPSQYVSGDHLSVFALGGGKFGFYVLDVSGHGIPAAVKSMQLVQMFSDQSASSLVYDPPLSSIGGRSVARPRDVVARLNRLFQQTDSDLSYFTLIYGVFDAPLRHVTLCQAGHPNPLLLRADGSVTAIGNGGYPVGLFDVDEYEDIELDLGPHDALMLYSDGVTEVLNASGEPFGEDRLLSFLQKELASGNTPALIDHLQDAVQQWGGRAVLDRGFEDDVSILMLTPEKGVINPSCENLDALCEEEPASDPVFRSQAWQVMDEQALQADEQSQLEPSIVIVDDSRSFLRIFEAMLSSWGYRVHPAKSGDEAVRLIEEVQPDFVLTDWDMPGMSGIELCEQVRSSQQSNYIYIIMITGFASREELLRSLRVGADDFLTKPVNPSELKVRLKTALRISSLHKDLERKHLELSDLYRSLQRDMREVSRIQRSLLPKGRTSSWPITTQTLYRPRRYVCGKQMGTLQTQANELGFFMLSLQGDGTSTALQAMALARWFSMARATQVLFPVEEFSSKFRRYLAEPHAVWDQVSELSPTIDRELLEFDLLYGLINLDQGTLLVAGVGHWSLLLAEPGRPPVLLKTVDQAEAGKKPMAILYRDVIRPGSRVFALPDSSLQSMGLGSESKWMELVLDKQQDGSILINDFSRLSALSMQSGSDLEPHIGIESEVSELPLSGQAGTDDIAIMGFQWREYFPVHRPALSDTEKQAILLEVDRLLELGEAAPDEPSEQALTAGRAKAWLSYEAVADTANIGQISTEVRNWVESHGCDDTLSYKVDLVLSEAMTNVMNHGFRNQYPAPIHLTLILFERGVAILLRDTGLRIPERVVASIRSDMAYMDKLSLQELPEGGMGLTFIRMSSRRFAYTPAHHDGAEYNQLALFI</sequence>
<dbReference type="SMART" id="SM00448">
    <property type="entry name" value="REC"/>
    <property type="match status" value="2"/>
</dbReference>
<dbReference type="SUPFAM" id="SSF52172">
    <property type="entry name" value="CheY-like"/>
    <property type="match status" value="2"/>
</dbReference>
<dbReference type="InterPro" id="IPR001789">
    <property type="entry name" value="Sig_transdc_resp-reg_receiver"/>
</dbReference>
<protein>
    <recommendedName>
        <fullName evidence="3">Response regulatory domain-containing protein</fullName>
    </recommendedName>
</protein>
<dbReference type="Pfam" id="PF07228">
    <property type="entry name" value="SpoIIE"/>
    <property type="match status" value="1"/>
</dbReference>
<feature type="domain" description="Response regulatory" evidence="3">
    <location>
        <begin position="14"/>
        <end position="130"/>
    </location>
</feature>
<proteinExistence type="predicted"/>
<reference evidence="5" key="1">
    <citation type="journal article" date="2019" name="Int. J. Syst. Evol. Microbiol.">
        <title>The Global Catalogue of Microorganisms (GCM) 10K type strain sequencing project: providing services to taxonomists for standard genome sequencing and annotation.</title>
        <authorList>
            <consortium name="The Broad Institute Genomics Platform"/>
            <consortium name="The Broad Institute Genome Sequencing Center for Infectious Disease"/>
            <person name="Wu L."/>
            <person name="Ma J."/>
        </authorList>
    </citation>
    <scope>NUCLEOTIDE SEQUENCE [LARGE SCALE GENOMIC DNA]</scope>
    <source>
        <strain evidence="5">NBRC 105857</strain>
    </source>
</reference>
<dbReference type="CDD" id="cd17546">
    <property type="entry name" value="REC_hyHK_CKI1_RcsC-like"/>
    <property type="match status" value="1"/>
</dbReference>
<evidence type="ECO:0000313" key="4">
    <source>
        <dbReference type="EMBL" id="GLR25502.1"/>
    </source>
</evidence>
<evidence type="ECO:0000256" key="1">
    <source>
        <dbReference type="ARBA" id="ARBA00022553"/>
    </source>
</evidence>
<evidence type="ECO:0000256" key="2">
    <source>
        <dbReference type="PROSITE-ProRule" id="PRU00169"/>
    </source>
</evidence>
<dbReference type="CDD" id="cd00156">
    <property type="entry name" value="REC"/>
    <property type="match status" value="1"/>
</dbReference>
<comment type="caution">
    <text evidence="2">Lacks conserved residue(s) required for the propagation of feature annotation.</text>
</comment>
<dbReference type="InterPro" id="IPR011006">
    <property type="entry name" value="CheY-like_superfamily"/>
</dbReference>
<dbReference type="PANTHER" id="PTHR44591">
    <property type="entry name" value="STRESS RESPONSE REGULATOR PROTEIN 1"/>
    <property type="match status" value="1"/>
</dbReference>
<dbReference type="Pfam" id="PF00072">
    <property type="entry name" value="Response_reg"/>
    <property type="match status" value="2"/>
</dbReference>
<feature type="modified residue" description="4-aspartylphosphate" evidence="2">
    <location>
        <position position="510"/>
    </location>
</feature>
<dbReference type="Gene3D" id="3.40.50.2300">
    <property type="match status" value="2"/>
</dbReference>
<dbReference type="SUPFAM" id="SSF81606">
    <property type="entry name" value="PP2C-like"/>
    <property type="match status" value="1"/>
</dbReference>
<evidence type="ECO:0000313" key="5">
    <source>
        <dbReference type="Proteomes" id="UP001156664"/>
    </source>
</evidence>
<evidence type="ECO:0000259" key="3">
    <source>
        <dbReference type="PROSITE" id="PS50110"/>
    </source>
</evidence>
<dbReference type="InterPro" id="IPR050595">
    <property type="entry name" value="Bact_response_regulator"/>
</dbReference>
<dbReference type="CDD" id="cd16936">
    <property type="entry name" value="HATPase_RsbW-like"/>
    <property type="match status" value="1"/>
</dbReference>